<gene>
    <name evidence="1" type="ORF">BV22DRAFT_898682</name>
</gene>
<name>A0ACB8B0J2_9AGAM</name>
<protein>
    <submittedName>
        <fullName evidence="1">P-loop containing nucleoside triphosphate hydrolase protein</fullName>
    </submittedName>
</protein>
<dbReference type="Proteomes" id="UP000790709">
    <property type="component" value="Unassembled WGS sequence"/>
</dbReference>
<comment type="caution">
    <text evidence="1">The sequence shown here is derived from an EMBL/GenBank/DDBJ whole genome shotgun (WGS) entry which is preliminary data.</text>
</comment>
<sequence>MAASADGERPRCLRVRLVYSCTEPLLPVPASALVTRTASTTRANTYPPTPTPPTSTSAHPLPVPHKDSIFHLPNSSTPCLFEPFLHISQTSRSEANSGFFPGDPGRSPSATMPADVLEVPDEPVRVPDESTVDLGCIKQSYVAVEKEEWKLDTLCDLHEAAALTHTVVFCNTARKVDWLAGEMRARGFAVVAMHGDVEPGQRAALMEAFRSGSSGVLVTTDLVARGIDAPQAPLVINYDLPTERESYVHRVGRGGEVISFVATEDVRMLRDIERGCQSFRW</sequence>
<keyword evidence="2" id="KW-1185">Reference proteome</keyword>
<evidence type="ECO:0000313" key="1">
    <source>
        <dbReference type="EMBL" id="KAH7918751.1"/>
    </source>
</evidence>
<organism evidence="1 2">
    <name type="scientific">Leucogyrophana mollusca</name>
    <dbReference type="NCBI Taxonomy" id="85980"/>
    <lineage>
        <taxon>Eukaryota</taxon>
        <taxon>Fungi</taxon>
        <taxon>Dikarya</taxon>
        <taxon>Basidiomycota</taxon>
        <taxon>Agaricomycotina</taxon>
        <taxon>Agaricomycetes</taxon>
        <taxon>Agaricomycetidae</taxon>
        <taxon>Boletales</taxon>
        <taxon>Boletales incertae sedis</taxon>
        <taxon>Leucogyrophana</taxon>
    </lineage>
</organism>
<accession>A0ACB8B0J2</accession>
<keyword evidence="1" id="KW-0378">Hydrolase</keyword>
<proteinExistence type="predicted"/>
<dbReference type="EMBL" id="MU266739">
    <property type="protein sequence ID" value="KAH7918751.1"/>
    <property type="molecule type" value="Genomic_DNA"/>
</dbReference>
<reference evidence="1" key="1">
    <citation type="journal article" date="2021" name="New Phytol.">
        <title>Evolutionary innovations through gain and loss of genes in the ectomycorrhizal Boletales.</title>
        <authorList>
            <person name="Wu G."/>
            <person name="Miyauchi S."/>
            <person name="Morin E."/>
            <person name="Kuo A."/>
            <person name="Drula E."/>
            <person name="Varga T."/>
            <person name="Kohler A."/>
            <person name="Feng B."/>
            <person name="Cao Y."/>
            <person name="Lipzen A."/>
            <person name="Daum C."/>
            <person name="Hundley H."/>
            <person name="Pangilinan J."/>
            <person name="Johnson J."/>
            <person name="Barry K."/>
            <person name="LaButti K."/>
            <person name="Ng V."/>
            <person name="Ahrendt S."/>
            <person name="Min B."/>
            <person name="Choi I.G."/>
            <person name="Park H."/>
            <person name="Plett J.M."/>
            <person name="Magnuson J."/>
            <person name="Spatafora J.W."/>
            <person name="Nagy L.G."/>
            <person name="Henrissat B."/>
            <person name="Grigoriev I.V."/>
            <person name="Yang Z.L."/>
            <person name="Xu J."/>
            <person name="Martin F.M."/>
        </authorList>
    </citation>
    <scope>NUCLEOTIDE SEQUENCE</scope>
    <source>
        <strain evidence="1">KUC20120723A-06</strain>
    </source>
</reference>
<evidence type="ECO:0000313" key="2">
    <source>
        <dbReference type="Proteomes" id="UP000790709"/>
    </source>
</evidence>